<dbReference type="GO" id="GO:0005840">
    <property type="term" value="C:ribosome"/>
    <property type="evidence" value="ECO:0007669"/>
    <property type="project" value="UniProtKB-KW"/>
</dbReference>
<evidence type="ECO:0000313" key="3">
    <source>
        <dbReference type="EMBL" id="VVT21809.1"/>
    </source>
</evidence>
<evidence type="ECO:0000313" key="4">
    <source>
        <dbReference type="Proteomes" id="UP000326857"/>
    </source>
</evidence>
<organism evidence="3 4">
    <name type="scientific">Sphingomonas aurantiaca</name>
    <dbReference type="NCBI Taxonomy" id="185949"/>
    <lineage>
        <taxon>Bacteria</taxon>
        <taxon>Pseudomonadati</taxon>
        <taxon>Pseudomonadota</taxon>
        <taxon>Alphaproteobacteria</taxon>
        <taxon>Sphingomonadales</taxon>
        <taxon>Sphingomonadaceae</taxon>
        <taxon>Sphingomonas</taxon>
    </lineage>
</organism>
<evidence type="ECO:0000256" key="2">
    <source>
        <dbReference type="SAM" id="SignalP"/>
    </source>
</evidence>
<name>A0A5E7ZSM0_9SPHN</name>
<keyword evidence="3" id="KW-0687">Ribonucleoprotein</keyword>
<feature type="region of interest" description="Disordered" evidence="1">
    <location>
        <begin position="367"/>
        <end position="397"/>
    </location>
</feature>
<dbReference type="EMBL" id="CABVLI010000042">
    <property type="protein sequence ID" value="VVT21809.1"/>
    <property type="molecule type" value="Genomic_DNA"/>
</dbReference>
<sequence>MTSTVAPAASSCALILAASSFDTPSLTALGADSTSVLASVRPSDVIARTSLMTLIFLPPSPVRMTSNSVCSSAAGAAAPPPAAGAATAAAAETPHFSSSSFESSAASRTVSSLRLSTSAFRSAMINLHLGAHAPSVQKVTKEPARSGGFLLRVGGKHARELRCRSLRDRCQLRGRCHDEANDLGTQFVQRGQRCERLHTVDVEGRRAHRPTHDFELVVRLREFHDHLGGRDGIDGAGQTDRTREHVAQRAVVGAVHGDLGKLVLRDLVGRAGVAHLVPKHSGLCDGQAEVARHDDDADLGEGAVQLGYGRGLLITIHAILHVFRFTIWMVDPVTNRRRRQARVSGCLVDGAWETGGTQMGRQNLIPRLGGRLSTGKPGAPTVSDGVRRASPPNEAAP</sequence>
<dbReference type="Proteomes" id="UP000326857">
    <property type="component" value="Unassembled WGS sequence"/>
</dbReference>
<gene>
    <name evidence="3" type="ORF">SPHINGO391_470260</name>
</gene>
<dbReference type="AntiFam" id="ANF00182">
    <property type="entry name" value="Shadow ORF (opposite rplL)"/>
</dbReference>
<evidence type="ECO:0000256" key="1">
    <source>
        <dbReference type="SAM" id="MobiDB-lite"/>
    </source>
</evidence>
<keyword evidence="3" id="KW-0689">Ribosomal protein</keyword>
<proteinExistence type="predicted"/>
<reference evidence="3 4" key="1">
    <citation type="submission" date="2019-09" db="EMBL/GenBank/DDBJ databases">
        <authorList>
            <person name="Dittami M. S."/>
        </authorList>
    </citation>
    <scope>NUCLEOTIDE SEQUENCE [LARGE SCALE GENOMIC DNA]</scope>
    <source>
        <strain evidence="3">SPHINGO391</strain>
    </source>
</reference>
<feature type="signal peptide" evidence="2">
    <location>
        <begin position="1"/>
        <end position="17"/>
    </location>
</feature>
<feature type="chain" id="PRO_5023110784" evidence="2">
    <location>
        <begin position="18"/>
        <end position="397"/>
    </location>
</feature>
<protein>
    <submittedName>
        <fullName evidence="3">50S ribosomal protein L7/L12 (Modular protein)</fullName>
    </submittedName>
</protein>
<keyword evidence="2" id="KW-0732">Signal</keyword>
<dbReference type="AlphaFoldDB" id="A0A5E7ZSM0"/>
<accession>A0A5E7ZSM0</accession>